<sequence length="243" mass="28019">MEYIDTKESLASDQDKIKSKYFLHTIYLNFYKQLTPTNVPSGKIIELGSGGGFAKDIISSLTTSDVIPGPDIDQVFSATKIPFKNNSISAYVMLDVFHHIKDPKKALSEMYRTLKPKGQIIMVEPWNSLWGHLIYKYLHHEYYNPKSIDWKVRGHGRMSDSNTALPWIVFQRDQKLFKKLFPNLKIVAIKPHTPFLYLISGGLKPIQLCPNFLYPYLKKFEELLSPINHILGMFVTIKLVKIK</sequence>
<dbReference type="InterPro" id="IPR013216">
    <property type="entry name" value="Methyltransf_11"/>
</dbReference>
<dbReference type="InterPro" id="IPR029063">
    <property type="entry name" value="SAM-dependent_MTases_sf"/>
</dbReference>
<protein>
    <recommendedName>
        <fullName evidence="1">Methyltransferase type 11 domain-containing protein</fullName>
    </recommendedName>
</protein>
<organism evidence="2 3">
    <name type="scientific">Candidatus Woesebacteria bacterium RIFOXYB1_FULL_38_16</name>
    <dbReference type="NCBI Taxonomy" id="1802538"/>
    <lineage>
        <taxon>Bacteria</taxon>
        <taxon>Candidatus Woeseibacteriota</taxon>
    </lineage>
</organism>
<evidence type="ECO:0000313" key="3">
    <source>
        <dbReference type="Proteomes" id="UP000178999"/>
    </source>
</evidence>
<comment type="caution">
    <text evidence="2">The sequence shown here is derived from an EMBL/GenBank/DDBJ whole genome shotgun (WGS) entry which is preliminary data.</text>
</comment>
<evidence type="ECO:0000313" key="2">
    <source>
        <dbReference type="EMBL" id="OGM79283.1"/>
    </source>
</evidence>
<dbReference type="Pfam" id="PF08241">
    <property type="entry name" value="Methyltransf_11"/>
    <property type="match status" value="1"/>
</dbReference>
<dbReference type="EMBL" id="MGHY01000018">
    <property type="protein sequence ID" value="OGM79283.1"/>
    <property type="molecule type" value="Genomic_DNA"/>
</dbReference>
<dbReference type="STRING" id="1802538.A2382_00670"/>
<dbReference type="AlphaFoldDB" id="A0A1F8CSF7"/>
<gene>
    <name evidence="2" type="ORF">A2382_00670</name>
</gene>
<dbReference type="Proteomes" id="UP000178999">
    <property type="component" value="Unassembled WGS sequence"/>
</dbReference>
<dbReference type="SUPFAM" id="SSF53335">
    <property type="entry name" value="S-adenosyl-L-methionine-dependent methyltransferases"/>
    <property type="match status" value="1"/>
</dbReference>
<name>A0A1F8CSF7_9BACT</name>
<accession>A0A1F8CSF7</accession>
<proteinExistence type="predicted"/>
<dbReference type="GO" id="GO:0008757">
    <property type="term" value="F:S-adenosylmethionine-dependent methyltransferase activity"/>
    <property type="evidence" value="ECO:0007669"/>
    <property type="project" value="InterPro"/>
</dbReference>
<dbReference type="Gene3D" id="3.40.50.150">
    <property type="entry name" value="Vaccinia Virus protein VP39"/>
    <property type="match status" value="1"/>
</dbReference>
<evidence type="ECO:0000259" key="1">
    <source>
        <dbReference type="Pfam" id="PF08241"/>
    </source>
</evidence>
<reference evidence="2 3" key="1">
    <citation type="journal article" date="2016" name="Nat. Commun.">
        <title>Thousands of microbial genomes shed light on interconnected biogeochemical processes in an aquifer system.</title>
        <authorList>
            <person name="Anantharaman K."/>
            <person name="Brown C.T."/>
            <person name="Hug L.A."/>
            <person name="Sharon I."/>
            <person name="Castelle C.J."/>
            <person name="Probst A.J."/>
            <person name="Thomas B.C."/>
            <person name="Singh A."/>
            <person name="Wilkins M.J."/>
            <person name="Karaoz U."/>
            <person name="Brodie E.L."/>
            <person name="Williams K.H."/>
            <person name="Hubbard S.S."/>
            <person name="Banfield J.F."/>
        </authorList>
    </citation>
    <scope>NUCLEOTIDE SEQUENCE [LARGE SCALE GENOMIC DNA]</scope>
</reference>
<feature type="domain" description="Methyltransferase type 11" evidence="1">
    <location>
        <begin position="75"/>
        <end position="122"/>
    </location>
</feature>